<feature type="transmembrane region" description="Helical" evidence="10">
    <location>
        <begin position="200"/>
        <end position="221"/>
    </location>
</feature>
<evidence type="ECO:0000256" key="2">
    <source>
        <dbReference type="ARBA" id="ARBA00007069"/>
    </source>
</evidence>
<comment type="subcellular location">
    <subcellularLocation>
        <location evidence="1 10">Cell membrane</location>
        <topology evidence="1 10">Multi-pass membrane protein</topology>
    </subcellularLocation>
</comment>
<dbReference type="GO" id="GO:0005315">
    <property type="term" value="F:phosphate transmembrane transporter activity"/>
    <property type="evidence" value="ECO:0007669"/>
    <property type="project" value="InterPro"/>
</dbReference>
<dbReference type="Gene3D" id="1.10.3720.10">
    <property type="entry name" value="MetI-like"/>
    <property type="match status" value="1"/>
</dbReference>
<keyword evidence="9 10" id="KW-0472">Membrane</keyword>
<dbReference type="InterPro" id="IPR000515">
    <property type="entry name" value="MetI-like"/>
</dbReference>
<dbReference type="PANTHER" id="PTHR42922">
    <property type="entry name" value="PHOSPHATE TRANSPORT SYSTEM PERMEASE PROTEIN PSTA"/>
    <property type="match status" value="1"/>
</dbReference>
<keyword evidence="8 10" id="KW-1133">Transmembrane helix</keyword>
<evidence type="ECO:0000256" key="1">
    <source>
        <dbReference type="ARBA" id="ARBA00004651"/>
    </source>
</evidence>
<dbReference type="SUPFAM" id="SSF161098">
    <property type="entry name" value="MetI-like"/>
    <property type="match status" value="1"/>
</dbReference>
<dbReference type="InterPro" id="IPR035906">
    <property type="entry name" value="MetI-like_sf"/>
</dbReference>
<dbReference type="CDD" id="cd06261">
    <property type="entry name" value="TM_PBP2"/>
    <property type="match status" value="1"/>
</dbReference>
<keyword evidence="13" id="KW-1185">Reference proteome</keyword>
<dbReference type="GO" id="GO:0035435">
    <property type="term" value="P:phosphate ion transmembrane transport"/>
    <property type="evidence" value="ECO:0007669"/>
    <property type="project" value="InterPro"/>
</dbReference>
<evidence type="ECO:0000256" key="3">
    <source>
        <dbReference type="ARBA" id="ARBA00016864"/>
    </source>
</evidence>
<dbReference type="RefSeq" id="WP_211316071.1">
    <property type="nucleotide sequence ID" value="NZ_OY782574.1"/>
</dbReference>
<keyword evidence="7 10" id="KW-0812">Transmembrane</keyword>
<reference evidence="12 13" key="1">
    <citation type="submission" date="2018-04" db="EMBL/GenBank/DDBJ databases">
        <title>Genomic Encyclopedia of Archaeal and Bacterial Type Strains, Phase II (KMG-II): from individual species to whole genera.</title>
        <authorList>
            <person name="Goeker M."/>
        </authorList>
    </citation>
    <scope>NUCLEOTIDE SEQUENCE [LARGE SCALE GENOMIC DNA]</scope>
    <source>
        <strain evidence="12 13">DSM 28823</strain>
    </source>
</reference>
<keyword evidence="5 10" id="KW-1003">Cell membrane</keyword>
<accession>A0A2T5C2R3</accession>
<feature type="transmembrane region" description="Helical" evidence="10">
    <location>
        <begin position="125"/>
        <end position="147"/>
    </location>
</feature>
<protein>
    <recommendedName>
        <fullName evidence="3 10">Phosphate transport system permease protein PstA</fullName>
    </recommendedName>
</protein>
<keyword evidence="4" id="KW-0813">Transport</keyword>
<evidence type="ECO:0000256" key="8">
    <source>
        <dbReference type="ARBA" id="ARBA00022989"/>
    </source>
</evidence>
<dbReference type="EMBL" id="QAAD01000006">
    <property type="protein sequence ID" value="PTN08999.1"/>
    <property type="molecule type" value="Genomic_DNA"/>
</dbReference>
<evidence type="ECO:0000256" key="4">
    <source>
        <dbReference type="ARBA" id="ARBA00022448"/>
    </source>
</evidence>
<gene>
    <name evidence="12" type="ORF">C8N47_10697</name>
</gene>
<comment type="caution">
    <text evidence="12">The sequence shown here is derived from an EMBL/GenBank/DDBJ whole genome shotgun (WGS) entry which is preliminary data.</text>
</comment>
<dbReference type="GO" id="GO:0005886">
    <property type="term" value="C:plasma membrane"/>
    <property type="evidence" value="ECO:0007669"/>
    <property type="project" value="UniProtKB-SubCell"/>
</dbReference>
<evidence type="ECO:0000313" key="12">
    <source>
        <dbReference type="EMBL" id="PTN08999.1"/>
    </source>
</evidence>
<dbReference type="PANTHER" id="PTHR42922:SF1">
    <property type="entry name" value="PHOSPHATE TRANSPORT SYSTEM PERMEASE PROTEIN PSTA"/>
    <property type="match status" value="1"/>
</dbReference>
<feature type="transmembrane region" description="Helical" evidence="10">
    <location>
        <begin position="268"/>
        <end position="286"/>
    </location>
</feature>
<dbReference type="NCBIfam" id="TIGR00974">
    <property type="entry name" value="3a0107s02c"/>
    <property type="match status" value="1"/>
</dbReference>
<feature type="transmembrane region" description="Helical" evidence="10">
    <location>
        <begin position="153"/>
        <end position="172"/>
    </location>
</feature>
<organism evidence="12 13">
    <name type="scientific">Mangrovibacterium marinum</name>
    <dbReference type="NCBI Taxonomy" id="1639118"/>
    <lineage>
        <taxon>Bacteria</taxon>
        <taxon>Pseudomonadati</taxon>
        <taxon>Bacteroidota</taxon>
        <taxon>Bacteroidia</taxon>
        <taxon>Marinilabiliales</taxon>
        <taxon>Prolixibacteraceae</taxon>
        <taxon>Mangrovibacterium</taxon>
    </lineage>
</organism>
<evidence type="ECO:0000256" key="9">
    <source>
        <dbReference type="ARBA" id="ARBA00023136"/>
    </source>
</evidence>
<keyword evidence="6" id="KW-0592">Phosphate transport</keyword>
<proteinExistence type="inferred from homology"/>
<evidence type="ECO:0000313" key="13">
    <source>
        <dbReference type="Proteomes" id="UP000243525"/>
    </source>
</evidence>
<dbReference type="Pfam" id="PF00528">
    <property type="entry name" value="BPD_transp_1"/>
    <property type="match status" value="1"/>
</dbReference>
<dbReference type="PROSITE" id="PS50928">
    <property type="entry name" value="ABC_TM1"/>
    <property type="match status" value="1"/>
</dbReference>
<comment type="similarity">
    <text evidence="2 10">Belongs to the binding-protein-dependent transport system permease family. CysTW subfamily.</text>
</comment>
<feature type="transmembrane region" description="Helical" evidence="10">
    <location>
        <begin position="21"/>
        <end position="42"/>
    </location>
</feature>
<evidence type="ECO:0000259" key="11">
    <source>
        <dbReference type="PROSITE" id="PS50928"/>
    </source>
</evidence>
<evidence type="ECO:0000256" key="10">
    <source>
        <dbReference type="RuleBase" id="RU363043"/>
    </source>
</evidence>
<dbReference type="InterPro" id="IPR005672">
    <property type="entry name" value="Phosphate_PstA"/>
</dbReference>
<name>A0A2T5C2R3_9BACT</name>
<dbReference type="Proteomes" id="UP000243525">
    <property type="component" value="Unassembled WGS sequence"/>
</dbReference>
<feature type="transmembrane region" description="Helical" evidence="10">
    <location>
        <begin position="86"/>
        <end position="113"/>
    </location>
</feature>
<sequence>MNTTENIRLQDTSKGRQLKDKLILGLVILLSLITISPIVLIIGKLVAKGYRQISLEFLIKNTPDTYTAMTALANGERIPGGIANGIVGTLIMVVLASAIAIPVGIIVGIFLYENPGKRLANFTRSLSDVLQGVPSIVLGLISYLWVVKHVTNGYSALAGAVSLAIMMLPMIVRSTEETLKMIPNTLKEAALALGTPYHKVILRVLIPTGFSGMFTGILLGISRVLGETAPLMLTALGSSMINLDISKPTSAVPLLIWEFYNDPNMIDLIWSSSLMLMAIVLILNLISKQIAKKTK</sequence>
<feature type="domain" description="ABC transmembrane type-1" evidence="11">
    <location>
        <begin position="86"/>
        <end position="287"/>
    </location>
</feature>
<dbReference type="AlphaFoldDB" id="A0A2T5C2R3"/>
<evidence type="ECO:0000256" key="5">
    <source>
        <dbReference type="ARBA" id="ARBA00022475"/>
    </source>
</evidence>
<evidence type="ECO:0000256" key="6">
    <source>
        <dbReference type="ARBA" id="ARBA00022592"/>
    </source>
</evidence>
<evidence type="ECO:0000256" key="7">
    <source>
        <dbReference type="ARBA" id="ARBA00022692"/>
    </source>
</evidence>
<dbReference type="InterPro" id="IPR051408">
    <property type="entry name" value="Phosphate_transprt_permease"/>
</dbReference>